<accession>A0A7L3W700</accession>
<gene>
    <name evidence="3" type="primary">Ccdc81_0</name>
    <name evidence="3" type="ORF">ATLROG_R10102</name>
</gene>
<sequence>REAKMMKYLLLNPLKPKDLATLRELSTSEICRVWAAASRYIRTQLLEKKAVDIGIGTFAVVLARAMVGEDKVFLVQRPVFQPCKFLKKFYKLKCAKCKIPDETPVIQLDYVQIATDIHFRLEMVERCIHETLLFFAEALLYKKEVEFTFK</sequence>
<name>A0A7L3W700_9GRUI</name>
<proteinExistence type="predicted"/>
<dbReference type="GO" id="GO:0005815">
    <property type="term" value="C:microtubule organizing center"/>
    <property type="evidence" value="ECO:0007669"/>
    <property type="project" value="TreeGrafter"/>
</dbReference>
<feature type="domain" description="CCDC81 HU" evidence="1">
    <location>
        <begin position="15"/>
        <end position="93"/>
    </location>
</feature>
<dbReference type="PANTHER" id="PTHR14362:SF2">
    <property type="entry name" value="COILED-COIL DOMAIN-CONTAINING PROTEIN 81"/>
    <property type="match status" value="1"/>
</dbReference>
<dbReference type="InterPro" id="IPR026295">
    <property type="entry name" value="CCD81"/>
</dbReference>
<protein>
    <submittedName>
        <fullName evidence="3">CCD81 protein</fullName>
    </submittedName>
</protein>
<feature type="non-terminal residue" evidence="3">
    <location>
        <position position="1"/>
    </location>
</feature>
<feature type="non-terminal residue" evidence="3">
    <location>
        <position position="150"/>
    </location>
</feature>
<dbReference type="Pfam" id="PF18289">
    <property type="entry name" value="HU-CCDC81_euk_2"/>
    <property type="match status" value="1"/>
</dbReference>
<dbReference type="Pfam" id="PF14908">
    <property type="entry name" value="HU-CCDC81_euk_1"/>
    <property type="match status" value="1"/>
</dbReference>
<reference evidence="3 4" key="1">
    <citation type="submission" date="2019-09" db="EMBL/GenBank/DDBJ databases">
        <title>Bird 10,000 Genomes (B10K) Project - Family phase.</title>
        <authorList>
            <person name="Zhang G."/>
        </authorList>
    </citation>
    <scope>NUCLEOTIDE SEQUENCE [LARGE SCALE GENOMIC DNA]</scope>
    <source>
        <strain evidence="3">OUT-0055</strain>
        <tissue evidence="3">Blood</tissue>
    </source>
</reference>
<keyword evidence="4" id="KW-1185">Reference proteome</keyword>
<evidence type="ECO:0000313" key="4">
    <source>
        <dbReference type="Proteomes" id="UP000518911"/>
    </source>
</evidence>
<dbReference type="EMBL" id="VZUJ01030191">
    <property type="protein sequence ID" value="NXV71529.1"/>
    <property type="molecule type" value="Genomic_DNA"/>
</dbReference>
<dbReference type="InterPro" id="IPR040673">
    <property type="entry name" value="CCDC81_HU_dom_2"/>
</dbReference>
<evidence type="ECO:0000259" key="2">
    <source>
        <dbReference type="Pfam" id="PF18289"/>
    </source>
</evidence>
<evidence type="ECO:0000259" key="1">
    <source>
        <dbReference type="Pfam" id="PF14908"/>
    </source>
</evidence>
<dbReference type="OrthoDB" id="125906at2759"/>
<dbReference type="InterPro" id="IPR028034">
    <property type="entry name" value="HU-CCDC81"/>
</dbReference>
<feature type="domain" description="CCDC81 HU" evidence="2">
    <location>
        <begin position="104"/>
        <end position="150"/>
    </location>
</feature>
<organism evidence="3 4">
    <name type="scientific">Atlantisia rogersi</name>
    <name type="common">Inaccessible Island rail</name>
    <dbReference type="NCBI Taxonomy" id="2478892"/>
    <lineage>
        <taxon>Eukaryota</taxon>
        <taxon>Metazoa</taxon>
        <taxon>Chordata</taxon>
        <taxon>Craniata</taxon>
        <taxon>Vertebrata</taxon>
        <taxon>Euteleostomi</taxon>
        <taxon>Archelosauria</taxon>
        <taxon>Archosauria</taxon>
        <taxon>Dinosauria</taxon>
        <taxon>Saurischia</taxon>
        <taxon>Theropoda</taxon>
        <taxon>Coelurosauria</taxon>
        <taxon>Aves</taxon>
        <taxon>Neognathae</taxon>
        <taxon>Neoaves</taxon>
        <taxon>Gruiformes</taxon>
        <taxon>Rallidae</taxon>
        <taxon>Atlantisia</taxon>
    </lineage>
</organism>
<comment type="caution">
    <text evidence="3">The sequence shown here is derived from an EMBL/GenBank/DDBJ whole genome shotgun (WGS) entry which is preliminary data.</text>
</comment>
<evidence type="ECO:0000313" key="3">
    <source>
        <dbReference type="EMBL" id="NXV71529.1"/>
    </source>
</evidence>
<dbReference type="Proteomes" id="UP000518911">
    <property type="component" value="Unassembled WGS sequence"/>
</dbReference>
<dbReference type="PANTHER" id="PTHR14362">
    <property type="entry name" value="COILED-COIL DOMAIN-CONTAINING PROTEIN 81"/>
    <property type="match status" value="1"/>
</dbReference>
<dbReference type="AlphaFoldDB" id="A0A7L3W700"/>